<evidence type="ECO:0000256" key="5">
    <source>
        <dbReference type="ARBA" id="ARBA00023136"/>
    </source>
</evidence>
<evidence type="ECO:0000256" key="1">
    <source>
        <dbReference type="ARBA" id="ARBA00004141"/>
    </source>
</evidence>
<accession>A0A1T4W624</accession>
<evidence type="ECO:0000313" key="7">
    <source>
        <dbReference type="EMBL" id="SKA72485.1"/>
    </source>
</evidence>
<organism evidence="7 8">
    <name type="scientific">Thiothrix eikelboomii</name>
    <dbReference type="NCBI Taxonomy" id="92487"/>
    <lineage>
        <taxon>Bacteria</taxon>
        <taxon>Pseudomonadati</taxon>
        <taxon>Pseudomonadota</taxon>
        <taxon>Gammaproteobacteria</taxon>
        <taxon>Thiotrichales</taxon>
        <taxon>Thiotrichaceae</taxon>
        <taxon>Thiothrix</taxon>
    </lineage>
</organism>
<dbReference type="PANTHER" id="PTHR21716:SF16">
    <property type="entry name" value="BLL1467 PROTEIN"/>
    <property type="match status" value="1"/>
</dbReference>
<feature type="transmembrane region" description="Helical" evidence="6">
    <location>
        <begin position="291"/>
        <end position="312"/>
    </location>
</feature>
<keyword evidence="4 6" id="KW-1133">Transmembrane helix</keyword>
<evidence type="ECO:0000256" key="2">
    <source>
        <dbReference type="ARBA" id="ARBA00009773"/>
    </source>
</evidence>
<dbReference type="RefSeq" id="WP_078921569.1">
    <property type="nucleotide sequence ID" value="NZ_FUYB01000003.1"/>
</dbReference>
<dbReference type="STRING" id="92487.SAMN02745130_01092"/>
<feature type="transmembrane region" description="Helical" evidence="6">
    <location>
        <begin position="171"/>
        <end position="194"/>
    </location>
</feature>
<evidence type="ECO:0000256" key="4">
    <source>
        <dbReference type="ARBA" id="ARBA00022989"/>
    </source>
</evidence>
<comment type="subcellular location">
    <subcellularLocation>
        <location evidence="1">Membrane</location>
        <topology evidence="1">Multi-pass membrane protein</topology>
    </subcellularLocation>
</comment>
<dbReference type="GO" id="GO:0055085">
    <property type="term" value="P:transmembrane transport"/>
    <property type="evidence" value="ECO:0007669"/>
    <property type="project" value="TreeGrafter"/>
</dbReference>
<keyword evidence="8" id="KW-1185">Reference proteome</keyword>
<dbReference type="Pfam" id="PF01594">
    <property type="entry name" value="AI-2E_transport"/>
    <property type="match status" value="1"/>
</dbReference>
<feature type="transmembrane region" description="Helical" evidence="6">
    <location>
        <begin position="20"/>
        <end position="39"/>
    </location>
</feature>
<feature type="transmembrane region" description="Helical" evidence="6">
    <location>
        <begin position="45"/>
        <end position="63"/>
    </location>
</feature>
<feature type="transmembrane region" description="Helical" evidence="6">
    <location>
        <begin position="324"/>
        <end position="350"/>
    </location>
</feature>
<sequence length="394" mass="43820">MPNSNLVNLKDELVVQMSGIRGLQIPLWGLFIMAVLAVLYFAKAVFIPIFLAVVFSFVLMIPVNLLEKIRIPPSLGALIVLLATLGGFSILAYYMYDPIKVWVERFPDEIQNIETKIVELRSSFNEVQKTTEEIDQTITDLTGSAVSSPGTQEVVVKSGSRLYTLMDNTQAFIVGFMFFLLLLYFLLAFGELMIKSLMMTWKDRAHRITFLRITQESQYQISYYLLLITLINIGLGIVTALGMWMIGMPTPLLWGVSATLLNYIPYIGPLINMILVTFVGLITFEHVSTAMLPALIILGLNIIEGQVVQPLFVGRMFTINPVFVFISVAFWGWLWGVAGMFMAVPLLMILNSFVIKMRELAEAAEAAKAAAVAAAVEAALAEEAAKDEIKIILN</sequence>
<feature type="transmembrane region" description="Helical" evidence="6">
    <location>
        <begin position="75"/>
        <end position="96"/>
    </location>
</feature>
<dbReference type="AlphaFoldDB" id="A0A1T4W624"/>
<evidence type="ECO:0000256" key="6">
    <source>
        <dbReference type="SAM" id="Phobius"/>
    </source>
</evidence>
<dbReference type="EMBL" id="FUYB01000003">
    <property type="protein sequence ID" value="SKA72485.1"/>
    <property type="molecule type" value="Genomic_DNA"/>
</dbReference>
<evidence type="ECO:0000256" key="3">
    <source>
        <dbReference type="ARBA" id="ARBA00022692"/>
    </source>
</evidence>
<gene>
    <name evidence="7" type="ORF">SAMN02745130_01092</name>
</gene>
<dbReference type="Proteomes" id="UP000190460">
    <property type="component" value="Unassembled WGS sequence"/>
</dbReference>
<feature type="transmembrane region" description="Helical" evidence="6">
    <location>
        <begin position="266"/>
        <end position="284"/>
    </location>
</feature>
<comment type="similarity">
    <text evidence="2">Belongs to the autoinducer-2 exporter (AI-2E) (TC 2.A.86) family.</text>
</comment>
<evidence type="ECO:0000313" key="8">
    <source>
        <dbReference type="Proteomes" id="UP000190460"/>
    </source>
</evidence>
<dbReference type="GO" id="GO:0016020">
    <property type="term" value="C:membrane"/>
    <property type="evidence" value="ECO:0007669"/>
    <property type="project" value="UniProtKB-SubCell"/>
</dbReference>
<dbReference type="OrthoDB" id="9799225at2"/>
<protein>
    <submittedName>
        <fullName evidence="7">Predicted PurR-regulated permease PerM</fullName>
    </submittedName>
</protein>
<name>A0A1T4W624_9GAMM</name>
<keyword evidence="3 6" id="KW-0812">Transmembrane</keyword>
<dbReference type="PANTHER" id="PTHR21716">
    <property type="entry name" value="TRANSMEMBRANE PROTEIN"/>
    <property type="match status" value="1"/>
</dbReference>
<dbReference type="InterPro" id="IPR002549">
    <property type="entry name" value="AI-2E-like"/>
</dbReference>
<proteinExistence type="inferred from homology"/>
<reference evidence="7 8" key="1">
    <citation type="submission" date="2017-02" db="EMBL/GenBank/DDBJ databases">
        <authorList>
            <person name="Peterson S.W."/>
        </authorList>
    </citation>
    <scope>NUCLEOTIDE SEQUENCE [LARGE SCALE GENOMIC DNA]</scope>
    <source>
        <strain evidence="7 8">ATCC 49788</strain>
    </source>
</reference>
<keyword evidence="5 6" id="KW-0472">Membrane</keyword>
<feature type="transmembrane region" description="Helical" evidence="6">
    <location>
        <begin position="221"/>
        <end position="246"/>
    </location>
</feature>